<feature type="compositionally biased region" description="Low complexity" evidence="1">
    <location>
        <begin position="44"/>
        <end position="57"/>
    </location>
</feature>
<gene>
    <name evidence="2" type="ORF">PECAL_2P00190</name>
</gene>
<dbReference type="Proteomes" id="UP000789595">
    <property type="component" value="Unassembled WGS sequence"/>
</dbReference>
<feature type="region of interest" description="Disordered" evidence="1">
    <location>
        <begin position="1"/>
        <end position="134"/>
    </location>
</feature>
<comment type="caution">
    <text evidence="2">The sequence shown here is derived from an EMBL/GenBank/DDBJ whole genome shotgun (WGS) entry which is preliminary data.</text>
</comment>
<protein>
    <submittedName>
        <fullName evidence="2">Uncharacterized protein</fullName>
    </submittedName>
</protein>
<feature type="compositionally biased region" description="Basic residues" evidence="1">
    <location>
        <begin position="16"/>
        <end position="26"/>
    </location>
</feature>
<evidence type="ECO:0000256" key="1">
    <source>
        <dbReference type="SAM" id="MobiDB-lite"/>
    </source>
</evidence>
<sequence>MPRPRKNAGWSLAKKTFLKKKKKRTPPPRASSDDDSDDEDFARRLAAARAAREQQQQHPDASSSDDEAWQDARRRAGAAPAAASPPPARGPPARARLAAAGPTTWAEAEPLDRDWGRGDGVGDGGLLWDDDAEGPAADDPLGLGLRGGGAAAADFDACAYVRDVCGDAAFGELRAGRRALGGRLGEEERRRRGAVRENLQQFLRAAARLERFARALERLGGRGVRENASKPSAIVETARRRVARRFGALCK</sequence>
<organism evidence="2 3">
    <name type="scientific">Pelagomonas calceolata</name>
    <dbReference type="NCBI Taxonomy" id="35677"/>
    <lineage>
        <taxon>Eukaryota</taxon>
        <taxon>Sar</taxon>
        <taxon>Stramenopiles</taxon>
        <taxon>Ochrophyta</taxon>
        <taxon>Pelagophyceae</taxon>
        <taxon>Pelagomonadales</taxon>
        <taxon>Pelagomonadaceae</taxon>
        <taxon>Pelagomonas</taxon>
    </lineage>
</organism>
<accession>A0A8J2S9K9</accession>
<keyword evidence="3" id="KW-1185">Reference proteome</keyword>
<name>A0A8J2S9K9_9STRA</name>
<proteinExistence type="predicted"/>
<dbReference type="AlphaFoldDB" id="A0A8J2S9K9"/>
<dbReference type="EMBL" id="CAKKNE010000002">
    <property type="protein sequence ID" value="CAH0367025.1"/>
    <property type="molecule type" value="Genomic_DNA"/>
</dbReference>
<feature type="compositionally biased region" description="Low complexity" evidence="1">
    <location>
        <begin position="91"/>
        <end position="102"/>
    </location>
</feature>
<reference evidence="2" key="1">
    <citation type="submission" date="2021-11" db="EMBL/GenBank/DDBJ databases">
        <authorList>
            <consortium name="Genoscope - CEA"/>
            <person name="William W."/>
        </authorList>
    </citation>
    <scope>NUCLEOTIDE SEQUENCE</scope>
</reference>
<evidence type="ECO:0000313" key="3">
    <source>
        <dbReference type="Proteomes" id="UP000789595"/>
    </source>
</evidence>
<evidence type="ECO:0000313" key="2">
    <source>
        <dbReference type="EMBL" id="CAH0367025.1"/>
    </source>
</evidence>